<name>A0A9X2G370_9MICO</name>
<sequence>MSGSVATVAALGLLLGTAAPASAATGFRSCSASQVIKTTSVNKGIASHKLEGGGRQQLALTPDAGSTYKTYNIYWEGWRAATWTITGTVSAAGASCVSS</sequence>
<gene>
    <name evidence="2" type="ORF">APR03_003595</name>
</gene>
<keyword evidence="3" id="KW-1185">Reference proteome</keyword>
<organism evidence="2 3">
    <name type="scientific">Promicromonospora thailandica</name>
    <dbReference type="NCBI Taxonomy" id="765201"/>
    <lineage>
        <taxon>Bacteria</taxon>
        <taxon>Bacillati</taxon>
        <taxon>Actinomycetota</taxon>
        <taxon>Actinomycetes</taxon>
        <taxon>Micrococcales</taxon>
        <taxon>Promicromonosporaceae</taxon>
        <taxon>Promicromonospora</taxon>
    </lineage>
</organism>
<feature type="chain" id="PRO_5040969961" description="Secreted protein" evidence="1">
    <location>
        <begin position="24"/>
        <end position="99"/>
    </location>
</feature>
<reference evidence="2" key="1">
    <citation type="submission" date="2022-06" db="EMBL/GenBank/DDBJ databases">
        <title>Genomic Encyclopedia of Archaeal and Bacterial Type Strains, Phase II (KMG-II): from individual species to whole genera.</title>
        <authorList>
            <person name="Goeker M."/>
        </authorList>
    </citation>
    <scope>NUCLEOTIDE SEQUENCE</scope>
    <source>
        <strain evidence="2">DSM 26652</strain>
    </source>
</reference>
<evidence type="ECO:0008006" key="4">
    <source>
        <dbReference type="Google" id="ProtNLM"/>
    </source>
</evidence>
<evidence type="ECO:0000313" key="2">
    <source>
        <dbReference type="EMBL" id="MCP2266230.1"/>
    </source>
</evidence>
<protein>
    <recommendedName>
        <fullName evidence="4">Secreted protein</fullName>
    </recommendedName>
</protein>
<dbReference type="AlphaFoldDB" id="A0A9X2G370"/>
<accession>A0A9X2G370</accession>
<evidence type="ECO:0000313" key="3">
    <source>
        <dbReference type="Proteomes" id="UP001139493"/>
    </source>
</evidence>
<evidence type="ECO:0000256" key="1">
    <source>
        <dbReference type="SAM" id="SignalP"/>
    </source>
</evidence>
<proteinExistence type="predicted"/>
<dbReference type="Proteomes" id="UP001139493">
    <property type="component" value="Unassembled WGS sequence"/>
</dbReference>
<keyword evidence="1" id="KW-0732">Signal</keyword>
<dbReference type="RefSeq" id="WP_253837829.1">
    <property type="nucleotide sequence ID" value="NZ_JAMTCS010000011.1"/>
</dbReference>
<comment type="caution">
    <text evidence="2">The sequence shown here is derived from an EMBL/GenBank/DDBJ whole genome shotgun (WGS) entry which is preliminary data.</text>
</comment>
<dbReference type="EMBL" id="JAMTCS010000011">
    <property type="protein sequence ID" value="MCP2266230.1"/>
    <property type="molecule type" value="Genomic_DNA"/>
</dbReference>
<feature type="signal peptide" evidence="1">
    <location>
        <begin position="1"/>
        <end position="23"/>
    </location>
</feature>